<evidence type="ECO:0000313" key="3">
    <source>
        <dbReference type="Proteomes" id="UP001642260"/>
    </source>
</evidence>
<organism evidence="2 3">
    <name type="scientific">Eruca vesicaria subsp. sativa</name>
    <name type="common">Garden rocket</name>
    <name type="synonym">Eruca sativa</name>
    <dbReference type="NCBI Taxonomy" id="29727"/>
    <lineage>
        <taxon>Eukaryota</taxon>
        <taxon>Viridiplantae</taxon>
        <taxon>Streptophyta</taxon>
        <taxon>Embryophyta</taxon>
        <taxon>Tracheophyta</taxon>
        <taxon>Spermatophyta</taxon>
        <taxon>Magnoliopsida</taxon>
        <taxon>eudicotyledons</taxon>
        <taxon>Gunneridae</taxon>
        <taxon>Pentapetalae</taxon>
        <taxon>rosids</taxon>
        <taxon>malvids</taxon>
        <taxon>Brassicales</taxon>
        <taxon>Brassicaceae</taxon>
        <taxon>Brassiceae</taxon>
        <taxon>Eruca</taxon>
    </lineage>
</organism>
<evidence type="ECO:0008006" key="4">
    <source>
        <dbReference type="Google" id="ProtNLM"/>
    </source>
</evidence>
<evidence type="ECO:0000256" key="1">
    <source>
        <dbReference type="SAM" id="MobiDB-lite"/>
    </source>
</evidence>
<sequence>MWYAVAITPFEPQPLAPIPSADAPFVLWDVVLDLLDYPEFYNTQMDGHQVTQDSDFWYGLIEVNFQTVGGVFSKANHNEIRLRLTQGESTLGAIAETEGESSTGSNAIICSQLGAAVTTNEKGTDGQRAAQPPSSVGVVNTSSEGSESEGRF</sequence>
<feature type="compositionally biased region" description="Polar residues" evidence="1">
    <location>
        <begin position="132"/>
        <end position="145"/>
    </location>
</feature>
<dbReference type="EMBL" id="CAKOAT010200377">
    <property type="protein sequence ID" value="CAH8354930.1"/>
    <property type="molecule type" value="Genomic_DNA"/>
</dbReference>
<dbReference type="AlphaFoldDB" id="A0ABC8K7Q8"/>
<reference evidence="2 3" key="1">
    <citation type="submission" date="2022-03" db="EMBL/GenBank/DDBJ databases">
        <authorList>
            <person name="Macdonald S."/>
            <person name="Ahmed S."/>
            <person name="Newling K."/>
        </authorList>
    </citation>
    <scope>NUCLEOTIDE SEQUENCE [LARGE SCALE GENOMIC DNA]</scope>
</reference>
<name>A0ABC8K7Q8_ERUVS</name>
<keyword evidence="3" id="KW-1185">Reference proteome</keyword>
<comment type="caution">
    <text evidence="2">The sequence shown here is derived from an EMBL/GenBank/DDBJ whole genome shotgun (WGS) entry which is preliminary data.</text>
</comment>
<dbReference type="Proteomes" id="UP001642260">
    <property type="component" value="Unassembled WGS sequence"/>
</dbReference>
<feature type="region of interest" description="Disordered" evidence="1">
    <location>
        <begin position="120"/>
        <end position="152"/>
    </location>
</feature>
<evidence type="ECO:0000313" key="2">
    <source>
        <dbReference type="EMBL" id="CAH8354930.1"/>
    </source>
</evidence>
<proteinExistence type="predicted"/>
<gene>
    <name evidence="2" type="ORF">ERUC_LOCUS20685</name>
</gene>
<accession>A0ABC8K7Q8</accession>
<protein>
    <recommendedName>
        <fullName evidence="4">Coenzyme Q-binding protein COQ10 START domain-containing protein</fullName>
    </recommendedName>
</protein>